<dbReference type="InterPro" id="IPR007167">
    <property type="entry name" value="Fe-transptr_FeoA-like"/>
</dbReference>
<feature type="domain" description="Ferrous iron transporter FeoA-like" evidence="2">
    <location>
        <begin position="1"/>
        <end position="73"/>
    </location>
</feature>
<evidence type="ECO:0000313" key="3">
    <source>
        <dbReference type="EMBL" id="KQL18546.1"/>
    </source>
</evidence>
<dbReference type="GO" id="GO:0046914">
    <property type="term" value="F:transition metal ion binding"/>
    <property type="evidence" value="ECO:0007669"/>
    <property type="project" value="InterPro"/>
</dbReference>
<name>A0A0Q3VGH8_9BACI</name>
<dbReference type="EMBL" id="LJIX01000006">
    <property type="protein sequence ID" value="KQL18546.1"/>
    <property type="molecule type" value="Genomic_DNA"/>
</dbReference>
<keyword evidence="1" id="KW-0408">Iron</keyword>
<evidence type="ECO:0000313" key="4">
    <source>
        <dbReference type="Proteomes" id="UP000050996"/>
    </source>
</evidence>
<dbReference type="AlphaFoldDB" id="A0A0Q3VGH8"/>
<dbReference type="PANTHER" id="PTHR42954">
    <property type="entry name" value="FE(2+) TRANSPORT PROTEIN A"/>
    <property type="match status" value="1"/>
</dbReference>
<accession>A0A0Q3VGH8</accession>
<dbReference type="PANTHER" id="PTHR42954:SF1">
    <property type="entry name" value="FERROUS IRON TRANSPORTER FEOA DOMAIN-CONTAINING PROTEIN"/>
    <property type="match status" value="1"/>
</dbReference>
<protein>
    <submittedName>
        <fullName evidence="3">Iron transporter FeoA</fullName>
    </submittedName>
</protein>
<sequence>MLGKLKKGEKCRILDISRIDLLVRRRLLDLGITEGTEVCIKCYMPFGGPIMVESCGQCIGIRRVEAVQIEVERL</sequence>
<dbReference type="InterPro" id="IPR038157">
    <property type="entry name" value="FeoA_core_dom"/>
</dbReference>
<reference evidence="3 4" key="1">
    <citation type="submission" date="2015-09" db="EMBL/GenBank/DDBJ databases">
        <title>Genome sequencing project for genomic taxonomy and phylogenomics of Bacillus-like bacteria.</title>
        <authorList>
            <person name="Liu B."/>
            <person name="Wang J."/>
            <person name="Zhu Y."/>
            <person name="Liu G."/>
            <person name="Chen Q."/>
            <person name="Chen Z."/>
            <person name="Lan J."/>
            <person name="Che J."/>
            <person name="Ge C."/>
            <person name="Shi H."/>
            <person name="Pan Z."/>
            <person name="Liu X."/>
        </authorList>
    </citation>
    <scope>NUCLEOTIDE SEQUENCE [LARGE SCALE GENOMIC DNA]</scope>
    <source>
        <strain evidence="3 4">FJAT-18043</strain>
    </source>
</reference>
<dbReference type="Gene3D" id="2.30.30.90">
    <property type="match status" value="1"/>
</dbReference>
<keyword evidence="4" id="KW-1185">Reference proteome</keyword>
<dbReference type="InterPro" id="IPR052713">
    <property type="entry name" value="FeoA"/>
</dbReference>
<dbReference type="SUPFAM" id="SSF50037">
    <property type="entry name" value="C-terminal domain of transcriptional repressors"/>
    <property type="match status" value="1"/>
</dbReference>
<gene>
    <name evidence="3" type="ORF">AN957_08190</name>
</gene>
<dbReference type="Proteomes" id="UP000050996">
    <property type="component" value="Unassembled WGS sequence"/>
</dbReference>
<dbReference type="RefSeq" id="WP_053475120.1">
    <property type="nucleotide sequence ID" value="NZ_CP041305.1"/>
</dbReference>
<evidence type="ECO:0000259" key="2">
    <source>
        <dbReference type="SMART" id="SM00899"/>
    </source>
</evidence>
<evidence type="ECO:0000256" key="1">
    <source>
        <dbReference type="ARBA" id="ARBA00023004"/>
    </source>
</evidence>
<dbReference type="SMART" id="SM00899">
    <property type="entry name" value="FeoA"/>
    <property type="match status" value="1"/>
</dbReference>
<dbReference type="Pfam" id="PF04023">
    <property type="entry name" value="FeoA"/>
    <property type="match status" value="1"/>
</dbReference>
<dbReference type="PATRIC" id="fig|1637975.4.peg.1384"/>
<dbReference type="InterPro" id="IPR008988">
    <property type="entry name" value="Transcriptional_repressor_C"/>
</dbReference>
<dbReference type="STRING" id="1637975.AN957_08190"/>
<proteinExistence type="predicted"/>
<comment type="caution">
    <text evidence="3">The sequence shown here is derived from an EMBL/GenBank/DDBJ whole genome shotgun (WGS) entry which is preliminary data.</text>
</comment>
<organism evidence="3 4">
    <name type="scientific">Cytobacillus solani</name>
    <dbReference type="NCBI Taxonomy" id="1637975"/>
    <lineage>
        <taxon>Bacteria</taxon>
        <taxon>Bacillati</taxon>
        <taxon>Bacillota</taxon>
        <taxon>Bacilli</taxon>
        <taxon>Bacillales</taxon>
        <taxon>Bacillaceae</taxon>
        <taxon>Cytobacillus</taxon>
    </lineage>
</organism>